<feature type="region of interest" description="Disordered" evidence="1">
    <location>
        <begin position="70"/>
        <end position="103"/>
    </location>
</feature>
<reference evidence="2 3" key="1">
    <citation type="journal article" date="2012" name="Proc. Natl. Acad. Sci. U.S.A.">
        <title>Comparative genomics of Ceriporiopsis subvermispora and Phanerochaete chrysosporium provide insight into selective ligninolysis.</title>
        <authorList>
            <person name="Fernandez-Fueyo E."/>
            <person name="Ruiz-Duenas F.J."/>
            <person name="Ferreira P."/>
            <person name="Floudas D."/>
            <person name="Hibbett D.S."/>
            <person name="Canessa P."/>
            <person name="Larrondo L.F."/>
            <person name="James T.Y."/>
            <person name="Seelenfreund D."/>
            <person name="Lobos S."/>
            <person name="Polanco R."/>
            <person name="Tello M."/>
            <person name="Honda Y."/>
            <person name="Watanabe T."/>
            <person name="Watanabe T."/>
            <person name="Ryu J.S."/>
            <person name="Kubicek C.P."/>
            <person name="Schmoll M."/>
            <person name="Gaskell J."/>
            <person name="Hammel K.E."/>
            <person name="St John F.J."/>
            <person name="Vanden Wymelenberg A."/>
            <person name="Sabat G."/>
            <person name="Splinter BonDurant S."/>
            <person name="Syed K."/>
            <person name="Yadav J.S."/>
            <person name="Doddapaneni H."/>
            <person name="Subramanian V."/>
            <person name="Lavin J.L."/>
            <person name="Oguiza J.A."/>
            <person name="Perez G."/>
            <person name="Pisabarro A.G."/>
            <person name="Ramirez L."/>
            <person name="Santoyo F."/>
            <person name="Master E."/>
            <person name="Coutinho P.M."/>
            <person name="Henrissat B."/>
            <person name="Lombard V."/>
            <person name="Magnuson J.K."/>
            <person name="Kuees U."/>
            <person name="Hori C."/>
            <person name="Igarashi K."/>
            <person name="Samejima M."/>
            <person name="Held B.W."/>
            <person name="Barry K.W."/>
            <person name="LaButti K.M."/>
            <person name="Lapidus A."/>
            <person name="Lindquist E.A."/>
            <person name="Lucas S.M."/>
            <person name="Riley R."/>
            <person name="Salamov A.A."/>
            <person name="Hoffmeister D."/>
            <person name="Schwenk D."/>
            <person name="Hadar Y."/>
            <person name="Yarden O."/>
            <person name="de Vries R.P."/>
            <person name="Wiebenga A."/>
            <person name="Stenlid J."/>
            <person name="Eastwood D."/>
            <person name="Grigoriev I.V."/>
            <person name="Berka R.M."/>
            <person name="Blanchette R.A."/>
            <person name="Kersten P."/>
            <person name="Martinez A.T."/>
            <person name="Vicuna R."/>
            <person name="Cullen D."/>
        </authorList>
    </citation>
    <scope>NUCLEOTIDE SEQUENCE [LARGE SCALE GENOMIC DNA]</scope>
    <source>
        <strain evidence="2 3">B</strain>
    </source>
</reference>
<evidence type="ECO:0000313" key="2">
    <source>
        <dbReference type="EMBL" id="EMD33872.1"/>
    </source>
</evidence>
<feature type="compositionally biased region" description="Polar residues" evidence="1">
    <location>
        <begin position="76"/>
        <end position="88"/>
    </location>
</feature>
<accession>M2R6L7</accession>
<proteinExistence type="predicted"/>
<dbReference type="EMBL" id="KB445804">
    <property type="protein sequence ID" value="EMD33872.1"/>
    <property type="molecule type" value="Genomic_DNA"/>
</dbReference>
<keyword evidence="3" id="KW-1185">Reference proteome</keyword>
<gene>
    <name evidence="2" type="ORF">CERSUDRAFT_117396</name>
</gene>
<evidence type="ECO:0000313" key="3">
    <source>
        <dbReference type="Proteomes" id="UP000016930"/>
    </source>
</evidence>
<dbReference type="AlphaFoldDB" id="M2R6L7"/>
<dbReference type="Proteomes" id="UP000016930">
    <property type="component" value="Unassembled WGS sequence"/>
</dbReference>
<protein>
    <submittedName>
        <fullName evidence="2">Uncharacterized protein</fullName>
    </submittedName>
</protein>
<organism evidence="2 3">
    <name type="scientific">Ceriporiopsis subvermispora (strain B)</name>
    <name type="common">White-rot fungus</name>
    <name type="synonym">Gelatoporia subvermispora</name>
    <dbReference type="NCBI Taxonomy" id="914234"/>
    <lineage>
        <taxon>Eukaryota</taxon>
        <taxon>Fungi</taxon>
        <taxon>Dikarya</taxon>
        <taxon>Basidiomycota</taxon>
        <taxon>Agaricomycotina</taxon>
        <taxon>Agaricomycetes</taxon>
        <taxon>Polyporales</taxon>
        <taxon>Gelatoporiaceae</taxon>
        <taxon>Gelatoporia</taxon>
    </lineage>
</organism>
<name>M2R6L7_CERS8</name>
<dbReference type="HOGENOM" id="CLU_2263434_0_0_1"/>
<evidence type="ECO:0000256" key="1">
    <source>
        <dbReference type="SAM" id="MobiDB-lite"/>
    </source>
</evidence>
<sequence>MYHRRGTSVLATELRDARCLRIAKQGFQMIASRDSVNVRLLTPGKDATRRWKGIRCVFPSTSVCTFLHGREGSLNRPASPTHSKTSSVDAKRARSGNVNESPS</sequence>